<dbReference type="Gene3D" id="2.60.40.10">
    <property type="entry name" value="Immunoglobulins"/>
    <property type="match status" value="1"/>
</dbReference>
<dbReference type="InterPro" id="IPR031345">
    <property type="entry name" value="T9SS_Plug_N"/>
</dbReference>
<dbReference type="EMBL" id="FZPD01000005">
    <property type="protein sequence ID" value="SNT25862.1"/>
    <property type="molecule type" value="Genomic_DNA"/>
</dbReference>
<dbReference type="OrthoDB" id="1522602at2"/>
<organism evidence="2 3">
    <name type="scientific">Ekhidna lutea</name>
    <dbReference type="NCBI Taxonomy" id="447679"/>
    <lineage>
        <taxon>Bacteria</taxon>
        <taxon>Pseudomonadati</taxon>
        <taxon>Bacteroidota</taxon>
        <taxon>Cytophagia</taxon>
        <taxon>Cytophagales</taxon>
        <taxon>Reichenbachiellaceae</taxon>
        <taxon>Ekhidna</taxon>
    </lineage>
</organism>
<dbReference type="Proteomes" id="UP000198393">
    <property type="component" value="Unassembled WGS sequence"/>
</dbReference>
<dbReference type="RefSeq" id="WP_089357692.1">
    <property type="nucleotide sequence ID" value="NZ_FZPD01000005.1"/>
</dbReference>
<evidence type="ECO:0000313" key="2">
    <source>
        <dbReference type="EMBL" id="SNT25862.1"/>
    </source>
</evidence>
<accession>A0A239L784</accession>
<dbReference type="SUPFAM" id="SSF81296">
    <property type="entry name" value="E set domains"/>
    <property type="match status" value="1"/>
</dbReference>
<dbReference type="InterPro" id="IPR014756">
    <property type="entry name" value="Ig_E-set"/>
</dbReference>
<sequence length="448" mass="51983">MLNIIVAISNLVFRTSKDMKNLAIITICFLLVQCEPVVPQQSSINKKIIFDNYEYEDIVGFSKLYPTENGQLKELENPVISLRQEEQLILTFDLLTDEFENLSANIYHCNKDWTRSGLRDMEFLSQINNYRITDFDYSVNTVQPYINYRFSVPKPTLSGNYILAVHRRANPDDLIFTRRFMVVDGAVSIDHTVRVSTTIAERDENHQIEYSVNYGNLMVNSPTQDIGTVLLQNHNWSTAITDVQPTLIRANEGYMEFRHLDLKTNFNGWNEFRFADLRTLNVAGRNVGRITNTGSKIYAPLKLDGTRGNITYTQNFQDINGNFIIQNNDPGEGQLNADYANVTFALKSEPINGEVYVIGQFNNWRITDINRMRYTNQNGLGRYETSLSLKQGYYEYLYYAKSDELPPYHFEGSHFQAENEYEILVYYRKPGNINDELIGYKRFRSIER</sequence>
<dbReference type="InterPro" id="IPR013783">
    <property type="entry name" value="Ig-like_fold"/>
</dbReference>
<gene>
    <name evidence="2" type="ORF">SAMN05421640_3000</name>
</gene>
<proteinExistence type="predicted"/>
<dbReference type="AlphaFoldDB" id="A0A239L784"/>
<protein>
    <recommendedName>
        <fullName evidence="1">Type 9 secretion system plug protein N-terminal domain-containing protein</fullName>
    </recommendedName>
</protein>
<evidence type="ECO:0000313" key="3">
    <source>
        <dbReference type="Proteomes" id="UP000198393"/>
    </source>
</evidence>
<name>A0A239L784_EKHLU</name>
<evidence type="ECO:0000259" key="1">
    <source>
        <dbReference type="Pfam" id="PF17116"/>
    </source>
</evidence>
<dbReference type="Pfam" id="PF17116">
    <property type="entry name" value="T9SS_plug_1st"/>
    <property type="match status" value="1"/>
</dbReference>
<feature type="domain" description="Type 9 secretion system plug protein N-terminal" evidence="1">
    <location>
        <begin position="71"/>
        <end position="183"/>
    </location>
</feature>
<reference evidence="2 3" key="1">
    <citation type="submission" date="2017-06" db="EMBL/GenBank/DDBJ databases">
        <authorList>
            <person name="Kim H.J."/>
            <person name="Triplett B.A."/>
        </authorList>
    </citation>
    <scope>NUCLEOTIDE SEQUENCE [LARGE SCALE GENOMIC DNA]</scope>
    <source>
        <strain evidence="2 3">DSM 19307</strain>
    </source>
</reference>
<keyword evidence="3" id="KW-1185">Reference proteome</keyword>